<dbReference type="EMBL" id="BAAAZE010000008">
    <property type="protein sequence ID" value="GAA4021568.1"/>
    <property type="molecule type" value="Genomic_DNA"/>
</dbReference>
<reference evidence="3" key="1">
    <citation type="journal article" date="2019" name="Int. J. Syst. Evol. Microbiol.">
        <title>The Global Catalogue of Microorganisms (GCM) 10K type strain sequencing project: providing services to taxonomists for standard genome sequencing and annotation.</title>
        <authorList>
            <consortium name="The Broad Institute Genomics Platform"/>
            <consortium name="The Broad Institute Genome Sequencing Center for Infectious Disease"/>
            <person name="Wu L."/>
            <person name="Ma J."/>
        </authorList>
    </citation>
    <scope>NUCLEOTIDE SEQUENCE [LARGE SCALE GENOMIC DNA]</scope>
    <source>
        <strain evidence="3">JCM 16673</strain>
    </source>
</reference>
<proteinExistence type="predicted"/>
<sequence length="168" mass="18289">MRRLFSPFRSLVAAITLLCAASVGAQTLDTKFSCSQVGDDGGDRITYADSGEIHLDGSDVKTFRWESAIFRSTHGYDCDIDEEDGLQAEVRSNGSSGNSAAWRVALKDGATARAKRGYNFERGVNCTIRLERTGNTVKMLPTCPALCGSRLNFSELSIDLDSGVCRYE</sequence>
<feature type="chain" id="PRO_5045948371" evidence="1">
    <location>
        <begin position="26"/>
        <end position="168"/>
    </location>
</feature>
<accession>A0ABP7T7S1</accession>
<feature type="signal peptide" evidence="1">
    <location>
        <begin position="1"/>
        <end position="25"/>
    </location>
</feature>
<gene>
    <name evidence="2" type="ORF">GCM10022212_18140</name>
</gene>
<evidence type="ECO:0000256" key="1">
    <source>
        <dbReference type="SAM" id="SignalP"/>
    </source>
</evidence>
<keyword evidence="1" id="KW-0732">Signal</keyword>
<evidence type="ECO:0000313" key="3">
    <source>
        <dbReference type="Proteomes" id="UP001501353"/>
    </source>
</evidence>
<name>A0ABP7T7S1_9BURK</name>
<dbReference type="RefSeq" id="WP_344762977.1">
    <property type="nucleotide sequence ID" value="NZ_BAAAZE010000008.1"/>
</dbReference>
<evidence type="ECO:0000313" key="2">
    <source>
        <dbReference type="EMBL" id="GAA4021568.1"/>
    </source>
</evidence>
<comment type="caution">
    <text evidence="2">The sequence shown here is derived from an EMBL/GenBank/DDBJ whole genome shotgun (WGS) entry which is preliminary data.</text>
</comment>
<protein>
    <submittedName>
        <fullName evidence="2">Uncharacterized protein</fullName>
    </submittedName>
</protein>
<organism evidence="2 3">
    <name type="scientific">Actimicrobium antarcticum</name>
    <dbReference type="NCBI Taxonomy" id="1051899"/>
    <lineage>
        <taxon>Bacteria</taxon>
        <taxon>Pseudomonadati</taxon>
        <taxon>Pseudomonadota</taxon>
        <taxon>Betaproteobacteria</taxon>
        <taxon>Burkholderiales</taxon>
        <taxon>Oxalobacteraceae</taxon>
        <taxon>Actimicrobium</taxon>
    </lineage>
</organism>
<dbReference type="Proteomes" id="UP001501353">
    <property type="component" value="Unassembled WGS sequence"/>
</dbReference>
<keyword evidence="3" id="KW-1185">Reference proteome</keyword>